<evidence type="ECO:0000256" key="1">
    <source>
        <dbReference type="SAM" id="MobiDB-lite"/>
    </source>
</evidence>
<dbReference type="InterPro" id="IPR024064">
    <property type="entry name" value="FdhE-like_sf"/>
</dbReference>
<reference evidence="2" key="1">
    <citation type="submission" date="2020-11" db="EMBL/GenBank/DDBJ databases">
        <title>Whole-genome analyses of Nonomuraea sp. K274.</title>
        <authorList>
            <person name="Veyisoglu A."/>
        </authorList>
    </citation>
    <scope>NUCLEOTIDE SEQUENCE</scope>
    <source>
        <strain evidence="2">K274</strain>
    </source>
</reference>
<gene>
    <name evidence="2" type="ORF">ITP53_16540</name>
</gene>
<name>A0A931F0N8_9ACTN</name>
<dbReference type="AlphaFoldDB" id="A0A931F0N8"/>
<protein>
    <submittedName>
        <fullName evidence="2">Uncharacterized protein</fullName>
    </submittedName>
</protein>
<proteinExistence type="predicted"/>
<dbReference type="EMBL" id="JADOGI010000043">
    <property type="protein sequence ID" value="MBF8187311.1"/>
    <property type="molecule type" value="Genomic_DNA"/>
</dbReference>
<keyword evidence="3" id="KW-1185">Reference proteome</keyword>
<evidence type="ECO:0000313" key="2">
    <source>
        <dbReference type="EMBL" id="MBF8187311.1"/>
    </source>
</evidence>
<dbReference type="RefSeq" id="WP_195896277.1">
    <property type="nucleotide sequence ID" value="NZ_JADOGI010000043.1"/>
</dbReference>
<organism evidence="2 3">
    <name type="scientific">Nonomuraea cypriaca</name>
    <dbReference type="NCBI Taxonomy" id="1187855"/>
    <lineage>
        <taxon>Bacteria</taxon>
        <taxon>Bacillati</taxon>
        <taxon>Actinomycetota</taxon>
        <taxon>Actinomycetes</taxon>
        <taxon>Streptosporangiales</taxon>
        <taxon>Streptosporangiaceae</taxon>
        <taxon>Nonomuraea</taxon>
    </lineage>
</organism>
<comment type="caution">
    <text evidence="2">The sequence shown here is derived from an EMBL/GenBank/DDBJ whole genome shotgun (WGS) entry which is preliminary data.</text>
</comment>
<evidence type="ECO:0000313" key="3">
    <source>
        <dbReference type="Proteomes" id="UP000605361"/>
    </source>
</evidence>
<sequence length="79" mass="8498">MTPSATITRTTEAPAILTPPRRRNGPWLWIIPSCPFCGSRHTHGAGRDGNRSGSRVAHCTTSSPKPSYRLTPITEANAA</sequence>
<feature type="region of interest" description="Disordered" evidence="1">
    <location>
        <begin position="1"/>
        <end position="23"/>
    </location>
</feature>
<feature type="region of interest" description="Disordered" evidence="1">
    <location>
        <begin position="40"/>
        <end position="79"/>
    </location>
</feature>
<accession>A0A931F0N8</accession>
<dbReference type="SUPFAM" id="SSF144020">
    <property type="entry name" value="FdhE-like"/>
    <property type="match status" value="1"/>
</dbReference>
<feature type="compositionally biased region" description="Polar residues" evidence="1">
    <location>
        <begin position="1"/>
        <end position="11"/>
    </location>
</feature>
<dbReference type="Proteomes" id="UP000605361">
    <property type="component" value="Unassembled WGS sequence"/>
</dbReference>